<sequence>MPGGPPSDLPGELIVNASTESRYLSSDSEAQRTKKIKRWKRFVRTSESQGCEDSSSGEEEPIAYEVLNVPIHEEMESNIFVGTGEALDTNDDVEVVFPRGERKKLFTVGPRELPTLFQFPELTQLESSKRQPRARQNAELMTSDQNMEKLTQKQSRKKSKSSDESADERRLTRSLTDAEKVTLRSGRKIK</sequence>
<protein>
    <submittedName>
        <fullName evidence="2">Uncharacterized protein</fullName>
    </submittedName>
</protein>
<evidence type="ECO:0000256" key="1">
    <source>
        <dbReference type="SAM" id="MobiDB-lite"/>
    </source>
</evidence>
<evidence type="ECO:0000313" key="3">
    <source>
        <dbReference type="Proteomes" id="UP000708208"/>
    </source>
</evidence>
<comment type="caution">
    <text evidence="2">The sequence shown here is derived from an EMBL/GenBank/DDBJ whole genome shotgun (WGS) entry which is preliminary data.</text>
</comment>
<dbReference type="EMBL" id="CAJVCH010571775">
    <property type="protein sequence ID" value="CAG7838497.1"/>
    <property type="molecule type" value="Genomic_DNA"/>
</dbReference>
<reference evidence="2" key="1">
    <citation type="submission" date="2021-06" db="EMBL/GenBank/DDBJ databases">
        <authorList>
            <person name="Hodson N. C."/>
            <person name="Mongue J. A."/>
            <person name="Jaron S. K."/>
        </authorList>
    </citation>
    <scope>NUCLEOTIDE SEQUENCE</scope>
</reference>
<organism evidence="2 3">
    <name type="scientific">Allacma fusca</name>
    <dbReference type="NCBI Taxonomy" id="39272"/>
    <lineage>
        <taxon>Eukaryota</taxon>
        <taxon>Metazoa</taxon>
        <taxon>Ecdysozoa</taxon>
        <taxon>Arthropoda</taxon>
        <taxon>Hexapoda</taxon>
        <taxon>Collembola</taxon>
        <taxon>Symphypleona</taxon>
        <taxon>Sminthuridae</taxon>
        <taxon>Allacma</taxon>
    </lineage>
</organism>
<dbReference type="Proteomes" id="UP000708208">
    <property type="component" value="Unassembled WGS sequence"/>
</dbReference>
<keyword evidence="3" id="KW-1185">Reference proteome</keyword>
<feature type="compositionally biased region" description="Basic and acidic residues" evidence="1">
    <location>
        <begin position="160"/>
        <end position="182"/>
    </location>
</feature>
<gene>
    <name evidence="2" type="ORF">AFUS01_LOCUS47464</name>
</gene>
<evidence type="ECO:0000313" key="2">
    <source>
        <dbReference type="EMBL" id="CAG7838497.1"/>
    </source>
</evidence>
<proteinExistence type="predicted"/>
<accession>A0A8J2Q2R1</accession>
<dbReference type="AlphaFoldDB" id="A0A8J2Q2R1"/>
<feature type="region of interest" description="Disordered" evidence="1">
    <location>
        <begin position="124"/>
        <end position="190"/>
    </location>
</feature>
<name>A0A8J2Q2R1_9HEXA</name>